<dbReference type="EMBL" id="CP016786">
    <property type="protein sequence ID" value="ASW43105.1"/>
    <property type="molecule type" value="Genomic_DNA"/>
</dbReference>
<dbReference type="GO" id="GO:0005576">
    <property type="term" value="C:extracellular region"/>
    <property type="evidence" value="ECO:0007669"/>
    <property type="project" value="UniProtKB-SubCell"/>
</dbReference>
<keyword evidence="3 4" id="KW-0975">Bacterial flagellum</keyword>
<protein>
    <recommendedName>
        <fullName evidence="2 4">Flagellin</fullName>
    </recommendedName>
</protein>
<comment type="subcellular location">
    <subcellularLocation>
        <location evidence="4">Secreted</location>
    </subcellularLocation>
    <subcellularLocation>
        <location evidence="4">Bacterial flagellum</location>
    </subcellularLocation>
</comment>
<evidence type="ECO:0000256" key="3">
    <source>
        <dbReference type="ARBA" id="ARBA00023143"/>
    </source>
</evidence>
<dbReference type="GO" id="GO:0009288">
    <property type="term" value="C:bacterial-type flagellum"/>
    <property type="evidence" value="ECO:0007669"/>
    <property type="project" value="UniProtKB-SubCell"/>
</dbReference>
<dbReference type="Pfam" id="PF00669">
    <property type="entry name" value="Flagellin_N"/>
    <property type="match status" value="1"/>
</dbReference>
<dbReference type="Gene3D" id="1.20.1330.10">
    <property type="entry name" value="f41 fragment of flagellin, N-terminal domain"/>
    <property type="match status" value="1"/>
</dbReference>
<organism evidence="7 8">
    <name type="scientific">Clostridium isatidis</name>
    <dbReference type="NCBI Taxonomy" id="182773"/>
    <lineage>
        <taxon>Bacteria</taxon>
        <taxon>Bacillati</taxon>
        <taxon>Bacillota</taxon>
        <taxon>Clostridia</taxon>
        <taxon>Eubacteriales</taxon>
        <taxon>Clostridiaceae</taxon>
        <taxon>Clostridium</taxon>
    </lineage>
</organism>
<keyword evidence="7" id="KW-0969">Cilium</keyword>
<dbReference type="SUPFAM" id="SSF64518">
    <property type="entry name" value="Phase 1 flagellin"/>
    <property type="match status" value="1"/>
</dbReference>
<keyword evidence="8" id="KW-1185">Reference proteome</keyword>
<reference evidence="7 8" key="1">
    <citation type="submission" date="2016-08" db="EMBL/GenBank/DDBJ databases">
        <title>Complete Genome Sequence Of The Indigo Reducing Clostridium isatidis DSM15098.</title>
        <authorList>
            <person name="Little G.T."/>
            <person name="Minton N.P."/>
        </authorList>
    </citation>
    <scope>NUCLEOTIDE SEQUENCE [LARGE SCALE GENOMIC DNA]</scope>
    <source>
        <strain evidence="7 8">DSM 15098</strain>
    </source>
</reference>
<dbReference type="InterPro" id="IPR046358">
    <property type="entry name" value="Flagellin_C"/>
</dbReference>
<dbReference type="RefSeq" id="WP_119865243.1">
    <property type="nucleotide sequence ID" value="NZ_CP016786.1"/>
</dbReference>
<accession>A0A343JC47</accession>
<dbReference type="Gene3D" id="6.10.10.10">
    <property type="entry name" value="Flagellar export chaperone, C-terminal domain"/>
    <property type="match status" value="1"/>
</dbReference>
<keyword evidence="7" id="KW-0966">Cell projection</keyword>
<evidence type="ECO:0000256" key="4">
    <source>
        <dbReference type="RuleBase" id="RU362073"/>
    </source>
</evidence>
<gene>
    <name evidence="7" type="ORF">BEN51_06310</name>
</gene>
<dbReference type="InterPro" id="IPR001492">
    <property type="entry name" value="Flagellin"/>
</dbReference>
<dbReference type="InterPro" id="IPR001029">
    <property type="entry name" value="Flagellin_N"/>
</dbReference>
<dbReference type="PANTHER" id="PTHR42792:SF2">
    <property type="entry name" value="FLAGELLIN"/>
    <property type="match status" value="1"/>
</dbReference>
<comment type="similarity">
    <text evidence="1 4">Belongs to the bacterial flagellin family.</text>
</comment>
<keyword evidence="7" id="KW-0282">Flagellum</keyword>
<evidence type="ECO:0000313" key="8">
    <source>
        <dbReference type="Proteomes" id="UP000264883"/>
    </source>
</evidence>
<dbReference type="PRINTS" id="PR00207">
    <property type="entry name" value="FLAGELLIN"/>
</dbReference>
<dbReference type="GO" id="GO:0005198">
    <property type="term" value="F:structural molecule activity"/>
    <property type="evidence" value="ECO:0007669"/>
    <property type="project" value="UniProtKB-UniRule"/>
</dbReference>
<dbReference type="OrthoDB" id="9796789at2"/>
<dbReference type="Proteomes" id="UP000264883">
    <property type="component" value="Chromosome"/>
</dbReference>
<evidence type="ECO:0000313" key="7">
    <source>
        <dbReference type="EMBL" id="ASW43105.1"/>
    </source>
</evidence>
<feature type="domain" description="Flagellin C-terminal" evidence="6">
    <location>
        <begin position="187"/>
        <end position="272"/>
    </location>
</feature>
<evidence type="ECO:0000259" key="5">
    <source>
        <dbReference type="Pfam" id="PF00669"/>
    </source>
</evidence>
<dbReference type="AlphaFoldDB" id="A0A343JC47"/>
<proteinExistence type="inferred from homology"/>
<dbReference type="KEGG" id="cia:BEN51_06310"/>
<feature type="domain" description="Flagellin N-terminal" evidence="5">
    <location>
        <begin position="5"/>
        <end position="138"/>
    </location>
</feature>
<name>A0A343JC47_9CLOT</name>
<dbReference type="Pfam" id="PF00700">
    <property type="entry name" value="Flagellin_C"/>
    <property type="match status" value="1"/>
</dbReference>
<keyword evidence="4" id="KW-0964">Secreted</keyword>
<comment type="function">
    <text evidence="4">Flagellin is the subunit protein which polymerizes to form the filaments of bacterial flagella.</text>
</comment>
<dbReference type="PANTHER" id="PTHR42792">
    <property type="entry name" value="FLAGELLIN"/>
    <property type="match status" value="1"/>
</dbReference>
<evidence type="ECO:0000256" key="2">
    <source>
        <dbReference type="ARBA" id="ARBA00020110"/>
    </source>
</evidence>
<sequence length="276" mass="30564">MRLLQNMDSLNIYNRYKKNLDVQSKIMNRISTGSKINSSKDNPNKMGVRENLRIQLKGIQMAERNIQDGISMLQAADGVLSSMNESLIRIKELTVQAGGVNSEEDLQIIQNEINQLKDSIDQMASNAEFNGVKLLSNKSSDNNNPTTLKHMVGANVGDNMEIPLYNITSENIFGGSLDINNGIGKSLEAIDGAINIVNSIRSKFGAIQSRLETSYENIQETTLNLQHAESRISDADLALEMADFARTSILSDTSTALMHQSNNFPQDVLRVLENMK</sequence>
<evidence type="ECO:0000259" key="6">
    <source>
        <dbReference type="Pfam" id="PF00700"/>
    </source>
</evidence>
<dbReference type="InterPro" id="IPR042187">
    <property type="entry name" value="Flagellin_C_sub2"/>
</dbReference>
<evidence type="ECO:0000256" key="1">
    <source>
        <dbReference type="ARBA" id="ARBA00005709"/>
    </source>
</evidence>